<keyword evidence="2" id="KW-1185">Reference proteome</keyword>
<evidence type="ECO:0000313" key="2">
    <source>
        <dbReference type="Proteomes" id="UP000292235"/>
    </source>
</evidence>
<gene>
    <name evidence="1" type="ORF">EKD16_08155</name>
</gene>
<dbReference type="InterPro" id="IPR057003">
    <property type="entry name" value="Phage_tail_terminator_2"/>
</dbReference>
<accession>A0A4P6PZ16</accession>
<organism evidence="1 2">
    <name type="scientific">Streptomonospora litoralis</name>
    <dbReference type="NCBI Taxonomy" id="2498135"/>
    <lineage>
        <taxon>Bacteria</taxon>
        <taxon>Bacillati</taxon>
        <taxon>Actinomycetota</taxon>
        <taxon>Actinomycetes</taxon>
        <taxon>Streptosporangiales</taxon>
        <taxon>Nocardiopsidaceae</taxon>
        <taxon>Streptomonospora</taxon>
    </lineage>
</organism>
<proteinExistence type="predicted"/>
<protein>
    <recommendedName>
        <fullName evidence="3">Tail terminator</fullName>
    </recommendedName>
</protein>
<dbReference type="AlphaFoldDB" id="A0A4P6PZ16"/>
<reference evidence="1 2" key="1">
    <citation type="submission" date="2019-02" db="EMBL/GenBank/DDBJ databases">
        <authorList>
            <person name="Khodamoradi S."/>
            <person name="Hahnke R.L."/>
            <person name="Kaempfer P."/>
            <person name="Schumann P."/>
            <person name="Rohde M."/>
            <person name="Steinert M."/>
            <person name="Luzhetskyy A."/>
            <person name="Wink J."/>
            <person name="Ruckert C."/>
        </authorList>
    </citation>
    <scope>NUCLEOTIDE SEQUENCE [LARGE SCALE GENOMIC DNA]</scope>
    <source>
        <strain evidence="1 2">M2</strain>
    </source>
</reference>
<evidence type="ECO:0000313" key="1">
    <source>
        <dbReference type="EMBL" id="QBI53425.1"/>
    </source>
</evidence>
<name>A0A4P6PZ16_9ACTN</name>
<dbReference type="RefSeq" id="WP_131097794.1">
    <property type="nucleotide sequence ID" value="NZ_CP036455.1"/>
</dbReference>
<dbReference type="KEGG" id="strr:EKD16_08155"/>
<dbReference type="OrthoDB" id="4332967at2"/>
<evidence type="ECO:0008006" key="3">
    <source>
        <dbReference type="Google" id="ProtNLM"/>
    </source>
</evidence>
<sequence length="141" mass="14753">MGNGTEQGDWPDAELVVTVYLAGELADVRLCNELPADLADVVPLIAVRRVPGGGDDRVTDEADVDVECFGADRGAAWVLTRRMRAAMHALGGTYVALPDGGGAVVDTADTDAGPGEVPYSNKAVRRTVTTYRLTARAQAPA</sequence>
<dbReference type="Pfam" id="PF23841">
    <property type="entry name" value="Phage_tail_terminator_2"/>
    <property type="match status" value="1"/>
</dbReference>
<dbReference type="EMBL" id="CP036455">
    <property type="protein sequence ID" value="QBI53425.1"/>
    <property type="molecule type" value="Genomic_DNA"/>
</dbReference>
<dbReference type="Proteomes" id="UP000292235">
    <property type="component" value="Chromosome"/>
</dbReference>